<accession>Q1CVJ9</accession>
<dbReference type="KEGG" id="mxa:MXAN_7470"/>
<sequence length="33" mass="3726">MKERTLPARPQRLVSTPGVEPRPGLNREILQEG</sequence>
<reference evidence="2 3" key="1">
    <citation type="journal article" date="2006" name="Proc. Natl. Acad. Sci. U.S.A.">
        <title>Evolution of sensory complexity recorded in a myxobacterial genome.</title>
        <authorList>
            <person name="Goldman B.S."/>
            <person name="Nierman W.C."/>
            <person name="Kaiser D."/>
            <person name="Slater S.C."/>
            <person name="Durkin A.S."/>
            <person name="Eisen J.A."/>
            <person name="Ronning C.M."/>
            <person name="Barbazuk W.B."/>
            <person name="Blanchard M."/>
            <person name="Field C."/>
            <person name="Halling C."/>
            <person name="Hinkle G."/>
            <person name="Iartchuk O."/>
            <person name="Kim H.S."/>
            <person name="Mackenzie C."/>
            <person name="Madupu R."/>
            <person name="Miller N."/>
            <person name="Shvartsbeyn A."/>
            <person name="Sullivan S.A."/>
            <person name="Vaudin M."/>
            <person name="Wiegand R."/>
            <person name="Kaplan H.B."/>
        </authorList>
    </citation>
    <scope>NUCLEOTIDE SEQUENCE [LARGE SCALE GENOMIC DNA]</scope>
    <source>
        <strain evidence="3">DK1622</strain>
    </source>
</reference>
<dbReference type="EnsemblBacteria" id="ABF93117">
    <property type="protein sequence ID" value="ABF93117"/>
    <property type="gene ID" value="MXAN_7470"/>
</dbReference>
<gene>
    <name evidence="2" type="ordered locus">MXAN_7470</name>
</gene>
<name>Q1CVJ9_MYXXD</name>
<keyword evidence="3" id="KW-1185">Reference proteome</keyword>
<evidence type="ECO:0000313" key="2">
    <source>
        <dbReference type="EMBL" id="ABF93117.1"/>
    </source>
</evidence>
<organism evidence="2 3">
    <name type="scientific">Myxococcus xanthus (strain DK1622)</name>
    <dbReference type="NCBI Taxonomy" id="246197"/>
    <lineage>
        <taxon>Bacteria</taxon>
        <taxon>Pseudomonadati</taxon>
        <taxon>Myxococcota</taxon>
        <taxon>Myxococcia</taxon>
        <taxon>Myxococcales</taxon>
        <taxon>Cystobacterineae</taxon>
        <taxon>Myxococcaceae</taxon>
        <taxon>Myxococcus</taxon>
    </lineage>
</organism>
<evidence type="ECO:0000313" key="3">
    <source>
        <dbReference type="Proteomes" id="UP000002402"/>
    </source>
</evidence>
<feature type="region of interest" description="Disordered" evidence="1">
    <location>
        <begin position="1"/>
        <end position="33"/>
    </location>
</feature>
<dbReference type="HOGENOM" id="CLU_3382852_0_0_7"/>
<protein>
    <submittedName>
        <fullName evidence="2">Uncharacterized protein</fullName>
    </submittedName>
</protein>
<dbReference type="Proteomes" id="UP000002402">
    <property type="component" value="Chromosome"/>
</dbReference>
<dbReference type="AlphaFoldDB" id="Q1CVJ9"/>
<proteinExistence type="predicted"/>
<evidence type="ECO:0000256" key="1">
    <source>
        <dbReference type="SAM" id="MobiDB-lite"/>
    </source>
</evidence>
<dbReference type="EMBL" id="CP000113">
    <property type="protein sequence ID" value="ABF93117.1"/>
    <property type="molecule type" value="Genomic_DNA"/>
</dbReference>
<dbReference type="STRING" id="246197.MXAN_7470"/>